<accession>A0ABU3EXF5</accession>
<dbReference type="InterPro" id="IPR036388">
    <property type="entry name" value="WH-like_DNA-bd_sf"/>
</dbReference>
<keyword evidence="3" id="KW-0238">DNA-binding</keyword>
<protein>
    <submittedName>
        <fullName evidence="6">LysR family transcriptional regulator</fullName>
    </submittedName>
</protein>
<dbReference type="RefSeq" id="WP_311821833.1">
    <property type="nucleotide sequence ID" value="NZ_JARPYF010000002.1"/>
</dbReference>
<dbReference type="InterPro" id="IPR000847">
    <property type="entry name" value="LysR_HTH_N"/>
</dbReference>
<comment type="caution">
    <text evidence="6">The sequence shown here is derived from an EMBL/GenBank/DDBJ whole genome shotgun (WGS) entry which is preliminary data.</text>
</comment>
<keyword evidence="7" id="KW-1185">Reference proteome</keyword>
<dbReference type="PROSITE" id="PS50931">
    <property type="entry name" value="HTH_LYSR"/>
    <property type="match status" value="1"/>
</dbReference>
<dbReference type="InterPro" id="IPR036390">
    <property type="entry name" value="WH_DNA-bd_sf"/>
</dbReference>
<dbReference type="PANTHER" id="PTHR30419">
    <property type="entry name" value="HTH-TYPE TRANSCRIPTIONAL REGULATOR YBHD"/>
    <property type="match status" value="1"/>
</dbReference>
<organism evidence="6 7">
    <name type="scientific">Enterococcus hulanensis</name>
    <dbReference type="NCBI Taxonomy" id="2559929"/>
    <lineage>
        <taxon>Bacteria</taxon>
        <taxon>Bacillati</taxon>
        <taxon>Bacillota</taxon>
        <taxon>Bacilli</taxon>
        <taxon>Lactobacillales</taxon>
        <taxon>Enterococcaceae</taxon>
        <taxon>Enterococcus</taxon>
    </lineage>
</organism>
<dbReference type="CDD" id="cd05466">
    <property type="entry name" value="PBP2_LTTR_substrate"/>
    <property type="match status" value="1"/>
</dbReference>
<gene>
    <name evidence="6" type="ORF">P7D85_07215</name>
</gene>
<dbReference type="InterPro" id="IPR050950">
    <property type="entry name" value="HTH-type_LysR_regulators"/>
</dbReference>
<dbReference type="PANTHER" id="PTHR30419:SF8">
    <property type="entry name" value="NITROGEN ASSIMILATION TRANSCRIPTIONAL ACTIVATOR-RELATED"/>
    <property type="match status" value="1"/>
</dbReference>
<evidence type="ECO:0000256" key="1">
    <source>
        <dbReference type="ARBA" id="ARBA00009437"/>
    </source>
</evidence>
<evidence type="ECO:0000256" key="3">
    <source>
        <dbReference type="ARBA" id="ARBA00023125"/>
    </source>
</evidence>
<keyword evidence="4" id="KW-0804">Transcription</keyword>
<evidence type="ECO:0000256" key="4">
    <source>
        <dbReference type="ARBA" id="ARBA00023163"/>
    </source>
</evidence>
<sequence length="298" mass="34122">MKINHLESFLILSEEMNYRKAAERLYISQPSLSNQIRALEIEVGCQLFEREKRGIKLTSGGKLLVSKAKEILLKVRETEMHLAIIGGNERSTIKLGVSGYHFIYPILKEFKNNHPQVKISLEEYSSLETKEKLLRGEIDLGIVYLPIGEFDLSYKFLFDEEIIAVIKESGEFSKLTTISLEELSNIPLVVLNSQYFVRNILDTALQKKLLISNFMYEVSSYQSCLDIVKITDSVGIVSKSFFEELDSIGMTKEFKQIKIEDDLSKQKLGLAYRGDIPFDPVLQDFVEMLSHHYSESLT</sequence>
<dbReference type="PRINTS" id="PR00039">
    <property type="entry name" value="HTHLYSR"/>
</dbReference>
<evidence type="ECO:0000313" key="7">
    <source>
        <dbReference type="Proteomes" id="UP001252875"/>
    </source>
</evidence>
<dbReference type="EMBL" id="JARPYI010000003">
    <property type="protein sequence ID" value="MDT2599559.1"/>
    <property type="molecule type" value="Genomic_DNA"/>
</dbReference>
<dbReference type="Pfam" id="PF03466">
    <property type="entry name" value="LysR_substrate"/>
    <property type="match status" value="1"/>
</dbReference>
<proteinExistence type="inferred from homology"/>
<keyword evidence="2" id="KW-0805">Transcription regulation</keyword>
<dbReference type="SUPFAM" id="SSF53850">
    <property type="entry name" value="Periplasmic binding protein-like II"/>
    <property type="match status" value="1"/>
</dbReference>
<dbReference type="Pfam" id="PF00126">
    <property type="entry name" value="HTH_1"/>
    <property type="match status" value="1"/>
</dbReference>
<dbReference type="InterPro" id="IPR005119">
    <property type="entry name" value="LysR_subst-bd"/>
</dbReference>
<comment type="similarity">
    <text evidence="1">Belongs to the LysR transcriptional regulatory family.</text>
</comment>
<evidence type="ECO:0000313" key="6">
    <source>
        <dbReference type="EMBL" id="MDT2599559.1"/>
    </source>
</evidence>
<dbReference type="Gene3D" id="3.40.190.290">
    <property type="match status" value="1"/>
</dbReference>
<dbReference type="SUPFAM" id="SSF46785">
    <property type="entry name" value="Winged helix' DNA-binding domain"/>
    <property type="match status" value="1"/>
</dbReference>
<feature type="domain" description="HTH lysR-type" evidence="5">
    <location>
        <begin position="1"/>
        <end position="58"/>
    </location>
</feature>
<evidence type="ECO:0000256" key="2">
    <source>
        <dbReference type="ARBA" id="ARBA00023015"/>
    </source>
</evidence>
<evidence type="ECO:0000259" key="5">
    <source>
        <dbReference type="PROSITE" id="PS50931"/>
    </source>
</evidence>
<dbReference type="Proteomes" id="UP001252875">
    <property type="component" value="Unassembled WGS sequence"/>
</dbReference>
<dbReference type="Gene3D" id="1.10.10.10">
    <property type="entry name" value="Winged helix-like DNA-binding domain superfamily/Winged helix DNA-binding domain"/>
    <property type="match status" value="1"/>
</dbReference>
<name>A0ABU3EXF5_9ENTE</name>
<reference evidence="6 7" key="1">
    <citation type="submission" date="2023-03" db="EMBL/GenBank/DDBJ databases">
        <authorList>
            <person name="Shen W."/>
            <person name="Cai J."/>
        </authorList>
    </citation>
    <scope>NUCLEOTIDE SEQUENCE [LARGE SCALE GENOMIC DNA]</scope>
    <source>
        <strain evidence="6 7">D6-4</strain>
    </source>
</reference>